<dbReference type="GO" id="GO:0050661">
    <property type="term" value="F:NADP binding"/>
    <property type="evidence" value="ECO:0007669"/>
    <property type="project" value="InterPro"/>
</dbReference>
<feature type="active site" description="Proton acceptor" evidence="10">
    <location>
        <position position="467"/>
    </location>
</feature>
<dbReference type="PRINTS" id="PR00411">
    <property type="entry name" value="PNDRDTASEI"/>
</dbReference>
<evidence type="ECO:0000256" key="7">
    <source>
        <dbReference type="ARBA" id="ARBA00023157"/>
    </source>
</evidence>
<dbReference type="EMBL" id="KZ772674">
    <property type="protein sequence ID" value="PTQ49898.1"/>
    <property type="molecule type" value="Genomic_DNA"/>
</dbReference>
<evidence type="ECO:0000256" key="9">
    <source>
        <dbReference type="ARBA" id="ARBA00049142"/>
    </source>
</evidence>
<keyword evidence="11" id="KW-0547">Nucleotide-binding</keyword>
<sequence length="509" mass="55201">MEMDTDAGNDVAGRAFDYDLFVIGGGSGGVRASRMSASHGAKVALVELPYHPISSETHGGLGGTCVLRGCVPKKILVYGSGFSHEFQDAKGFGWEIDGEIRFNWKKLIQNKTKEIERLNGVYKRMLVNAGVTLFEGFGRIVDKHTVEVKDVDGQTKTFTTNHILIATGGKAVKLNIPGQELGITSDEGLSLEEFPKKVLIIGGGYIAVEFAGIYSGMGADVHLCYRKSLPLAGFDTEMAEVVARNLEARGIKCHKHTNIVKLESHYLGIKATTDTNEEYHVDQVMFATGREPKTANLNLEGVGVELDEAGAIKVNEYSQTSIPSIWAVGDVTNRINLTPVALMEGTCFAKTVFLKEPTKPDYENVAHAVFCQPPLSSVGLTEDQVKANHGGIRGEFKIFTSSFNPMKNTVSGRQEKTMMKLIVHGATDKVMGAMMCGPDAPEIIQGLAVALKCGATKAQFDATVGIHPTAAEEFVTMRTMTRQIPKGVRDVYLRESRACRTSMSSLSKL</sequence>
<keyword evidence="5 14" id="KW-0521">NADP</keyword>
<protein>
    <recommendedName>
        <fullName evidence="14">Glutathione reductase</fullName>
        <shortName evidence="14">GRase</shortName>
        <ecNumber evidence="14">1.8.1.7</ecNumber>
    </recommendedName>
</protein>
<keyword evidence="18" id="KW-1185">Reference proteome</keyword>
<keyword evidence="6 13" id="KW-0560">Oxidoreductase</keyword>
<dbReference type="AlphaFoldDB" id="A0A2R6XUV2"/>
<gene>
    <name evidence="17" type="ORF">MARPO_0002s0333</name>
</gene>
<dbReference type="GO" id="GO:0009860">
    <property type="term" value="P:pollen tube growth"/>
    <property type="evidence" value="ECO:0007669"/>
    <property type="project" value="EnsemblPlants"/>
</dbReference>
<accession>A0A2R6XUV2</accession>
<evidence type="ECO:0000313" key="17">
    <source>
        <dbReference type="EMBL" id="PTQ49898.1"/>
    </source>
</evidence>
<dbReference type="GO" id="GO:0005739">
    <property type="term" value="C:mitochondrion"/>
    <property type="evidence" value="ECO:0000318"/>
    <property type="project" value="GO_Central"/>
</dbReference>
<dbReference type="OrthoDB" id="5956163at2759"/>
<dbReference type="InterPro" id="IPR004099">
    <property type="entry name" value="Pyr_nucl-diS_OxRdtase_dimer"/>
</dbReference>
<dbReference type="GO" id="GO:0005829">
    <property type="term" value="C:cytosol"/>
    <property type="evidence" value="ECO:0000318"/>
    <property type="project" value="GO_Central"/>
</dbReference>
<evidence type="ECO:0000259" key="15">
    <source>
        <dbReference type="Pfam" id="PF02852"/>
    </source>
</evidence>
<dbReference type="GO" id="GO:0045454">
    <property type="term" value="P:cell redox homeostasis"/>
    <property type="evidence" value="ECO:0000318"/>
    <property type="project" value="GO_Central"/>
</dbReference>
<evidence type="ECO:0000256" key="2">
    <source>
        <dbReference type="ARBA" id="ARBA00011738"/>
    </source>
</evidence>
<evidence type="ECO:0000256" key="3">
    <source>
        <dbReference type="ARBA" id="ARBA00022630"/>
    </source>
</evidence>
<evidence type="ECO:0000256" key="4">
    <source>
        <dbReference type="ARBA" id="ARBA00022827"/>
    </source>
</evidence>
<comment type="subunit">
    <text evidence="2">Homodimer.</text>
</comment>
<keyword evidence="11" id="KW-0520">NAD</keyword>
<dbReference type="SUPFAM" id="SSF51905">
    <property type="entry name" value="FAD/NAD(P)-binding domain"/>
    <property type="match status" value="1"/>
</dbReference>
<dbReference type="PRINTS" id="PR00368">
    <property type="entry name" value="FADPNR"/>
</dbReference>
<dbReference type="PROSITE" id="PS00076">
    <property type="entry name" value="PYRIDINE_REDOX_1"/>
    <property type="match status" value="1"/>
</dbReference>
<evidence type="ECO:0000313" key="18">
    <source>
        <dbReference type="Proteomes" id="UP000244005"/>
    </source>
</evidence>
<feature type="binding site" evidence="11">
    <location>
        <position position="74"/>
    </location>
    <ligand>
        <name>FAD</name>
        <dbReference type="ChEBI" id="CHEBI:57692"/>
    </ligand>
</feature>
<feature type="binding site" evidence="11">
    <location>
        <position position="330"/>
    </location>
    <ligand>
        <name>FAD</name>
        <dbReference type="ChEBI" id="CHEBI:57692"/>
    </ligand>
</feature>
<keyword evidence="3 13" id="KW-0285">Flavoprotein</keyword>
<feature type="binding site" evidence="11">
    <location>
        <begin position="202"/>
        <end position="209"/>
    </location>
    <ligand>
        <name>NAD(+)</name>
        <dbReference type="ChEBI" id="CHEBI:57540"/>
    </ligand>
</feature>
<proteinExistence type="inferred from homology"/>
<dbReference type="PANTHER" id="PTHR42737">
    <property type="entry name" value="GLUTATHIONE REDUCTASE"/>
    <property type="match status" value="1"/>
</dbReference>
<dbReference type="InterPro" id="IPR036188">
    <property type="entry name" value="FAD/NAD-bd_sf"/>
</dbReference>
<dbReference type="NCBIfam" id="NF004776">
    <property type="entry name" value="PRK06116.1"/>
    <property type="match status" value="1"/>
</dbReference>
<feature type="domain" description="FAD/NAD(P)-binding" evidence="16">
    <location>
        <begin position="18"/>
        <end position="345"/>
    </location>
</feature>
<dbReference type="Pfam" id="PF02852">
    <property type="entry name" value="Pyr_redox_dim"/>
    <property type="match status" value="1"/>
</dbReference>
<evidence type="ECO:0000256" key="11">
    <source>
        <dbReference type="PIRSR" id="PIRSR000350-3"/>
    </source>
</evidence>
<evidence type="ECO:0000256" key="13">
    <source>
        <dbReference type="RuleBase" id="RU003691"/>
    </source>
</evidence>
<dbReference type="InterPro" id="IPR012999">
    <property type="entry name" value="Pyr_OxRdtase_I_AS"/>
</dbReference>
<evidence type="ECO:0000256" key="1">
    <source>
        <dbReference type="ARBA" id="ARBA00007532"/>
    </source>
</evidence>
<dbReference type="InterPro" id="IPR016156">
    <property type="entry name" value="FAD/NAD-linked_Rdtase_dimer_sf"/>
</dbReference>
<dbReference type="InterPro" id="IPR001100">
    <property type="entry name" value="Pyr_nuc-diS_OxRdtase"/>
</dbReference>
<evidence type="ECO:0000259" key="16">
    <source>
        <dbReference type="Pfam" id="PF07992"/>
    </source>
</evidence>
<dbReference type="EC" id="1.8.1.7" evidence="14"/>
<dbReference type="SUPFAM" id="SSF55424">
    <property type="entry name" value="FAD/NAD-linked reductases, dimerisation (C-terminal) domain"/>
    <property type="match status" value="1"/>
</dbReference>
<dbReference type="NCBIfam" id="TIGR01424">
    <property type="entry name" value="gluta_reduc_2"/>
    <property type="match status" value="1"/>
</dbReference>
<keyword evidence="8 13" id="KW-0676">Redox-active center</keyword>
<dbReference type="GO" id="GO:0050660">
    <property type="term" value="F:flavin adenine dinucleotide binding"/>
    <property type="evidence" value="ECO:0000318"/>
    <property type="project" value="GO_Central"/>
</dbReference>
<evidence type="ECO:0000256" key="6">
    <source>
        <dbReference type="ARBA" id="ARBA00023002"/>
    </source>
</evidence>
<dbReference type="InterPro" id="IPR006324">
    <property type="entry name" value="GSHR"/>
</dbReference>
<feature type="binding site" evidence="11">
    <location>
        <position position="289"/>
    </location>
    <ligand>
        <name>NAD(+)</name>
        <dbReference type="ChEBI" id="CHEBI:57540"/>
    </ligand>
</feature>
<dbReference type="Gene3D" id="3.30.390.30">
    <property type="match status" value="1"/>
</dbReference>
<dbReference type="GO" id="GO:0004362">
    <property type="term" value="F:glutathione-disulfide reductase (NADPH) activity"/>
    <property type="evidence" value="ECO:0000318"/>
    <property type="project" value="GO_Central"/>
</dbReference>
<dbReference type="Gene3D" id="3.50.50.60">
    <property type="entry name" value="FAD/NAD(P)-binding domain"/>
    <property type="match status" value="2"/>
</dbReference>
<comment type="cofactor">
    <cofactor evidence="11">
        <name>FAD</name>
        <dbReference type="ChEBI" id="CHEBI:57692"/>
    </cofactor>
    <text evidence="11">Binds 1 FAD per subunit.</text>
</comment>
<dbReference type="OMA" id="NYHKLAD"/>
<feature type="disulfide bond" description="Redox-active" evidence="12">
    <location>
        <begin position="65"/>
        <end position="70"/>
    </location>
</feature>
<comment type="function">
    <text evidence="14">Catalyzes the reduction of glutathione disulfide (GSSG) to reduced glutathione (GSH).</text>
</comment>
<dbReference type="FunFam" id="3.50.50.60:FF:000051">
    <property type="entry name" value="Glutathione reductase"/>
    <property type="match status" value="1"/>
</dbReference>
<evidence type="ECO:0000256" key="10">
    <source>
        <dbReference type="PIRSR" id="PIRSR000350-2"/>
    </source>
</evidence>
<dbReference type="Pfam" id="PF07992">
    <property type="entry name" value="Pyr_redox_2"/>
    <property type="match status" value="1"/>
</dbReference>
<evidence type="ECO:0000256" key="8">
    <source>
        <dbReference type="ARBA" id="ARBA00023284"/>
    </source>
</evidence>
<dbReference type="GO" id="GO:0006749">
    <property type="term" value="P:glutathione metabolic process"/>
    <property type="evidence" value="ECO:0000318"/>
    <property type="project" value="GO_Central"/>
</dbReference>
<evidence type="ECO:0000256" key="5">
    <source>
        <dbReference type="ARBA" id="ARBA00022857"/>
    </source>
</evidence>
<dbReference type="GO" id="GO:0034599">
    <property type="term" value="P:cellular response to oxidative stress"/>
    <property type="evidence" value="ECO:0000318"/>
    <property type="project" value="GO_Central"/>
</dbReference>
<dbReference type="PIRSF" id="PIRSF000350">
    <property type="entry name" value="Mercury_reductase_MerA"/>
    <property type="match status" value="1"/>
</dbReference>
<name>A0A2R6XUV2_MARPO</name>
<keyword evidence="4 11" id="KW-0274">FAD</keyword>
<feature type="domain" description="Pyridine nucleotide-disulphide oxidoreductase dimerisation" evidence="15">
    <location>
        <begin position="365"/>
        <end position="477"/>
    </location>
</feature>
<dbReference type="Gramene" id="Mp1g25390.1">
    <property type="protein sequence ID" value="Mp1g25390.1.cds"/>
    <property type="gene ID" value="Mp1g25390"/>
</dbReference>
<reference evidence="18" key="1">
    <citation type="journal article" date="2017" name="Cell">
        <title>Insights into land plant evolution garnered from the Marchantia polymorpha genome.</title>
        <authorList>
            <person name="Bowman J.L."/>
            <person name="Kohchi T."/>
            <person name="Yamato K.T."/>
            <person name="Jenkins J."/>
            <person name="Shu S."/>
            <person name="Ishizaki K."/>
            <person name="Yamaoka S."/>
            <person name="Nishihama R."/>
            <person name="Nakamura Y."/>
            <person name="Berger F."/>
            <person name="Adam C."/>
            <person name="Aki S.S."/>
            <person name="Althoff F."/>
            <person name="Araki T."/>
            <person name="Arteaga-Vazquez M.A."/>
            <person name="Balasubrmanian S."/>
            <person name="Barry K."/>
            <person name="Bauer D."/>
            <person name="Boehm C.R."/>
            <person name="Briginshaw L."/>
            <person name="Caballero-Perez J."/>
            <person name="Catarino B."/>
            <person name="Chen F."/>
            <person name="Chiyoda S."/>
            <person name="Chovatia M."/>
            <person name="Davies K.M."/>
            <person name="Delmans M."/>
            <person name="Demura T."/>
            <person name="Dierschke T."/>
            <person name="Dolan L."/>
            <person name="Dorantes-Acosta A.E."/>
            <person name="Eklund D.M."/>
            <person name="Florent S.N."/>
            <person name="Flores-Sandoval E."/>
            <person name="Fujiyama A."/>
            <person name="Fukuzawa H."/>
            <person name="Galik B."/>
            <person name="Grimanelli D."/>
            <person name="Grimwood J."/>
            <person name="Grossniklaus U."/>
            <person name="Hamada T."/>
            <person name="Haseloff J."/>
            <person name="Hetherington A.J."/>
            <person name="Higo A."/>
            <person name="Hirakawa Y."/>
            <person name="Hundley H.N."/>
            <person name="Ikeda Y."/>
            <person name="Inoue K."/>
            <person name="Inoue S.I."/>
            <person name="Ishida S."/>
            <person name="Jia Q."/>
            <person name="Kakita M."/>
            <person name="Kanazawa T."/>
            <person name="Kawai Y."/>
            <person name="Kawashima T."/>
            <person name="Kennedy M."/>
            <person name="Kinose K."/>
            <person name="Kinoshita T."/>
            <person name="Kohara Y."/>
            <person name="Koide E."/>
            <person name="Komatsu K."/>
            <person name="Kopischke S."/>
            <person name="Kubo M."/>
            <person name="Kyozuka J."/>
            <person name="Lagercrantz U."/>
            <person name="Lin S.S."/>
            <person name="Lindquist E."/>
            <person name="Lipzen A.M."/>
            <person name="Lu C.W."/>
            <person name="De Luna E."/>
            <person name="Martienssen R.A."/>
            <person name="Minamino N."/>
            <person name="Mizutani M."/>
            <person name="Mizutani M."/>
            <person name="Mochizuki N."/>
            <person name="Monte I."/>
            <person name="Mosher R."/>
            <person name="Nagasaki H."/>
            <person name="Nakagami H."/>
            <person name="Naramoto S."/>
            <person name="Nishitani K."/>
            <person name="Ohtani M."/>
            <person name="Okamoto T."/>
            <person name="Okumura M."/>
            <person name="Phillips J."/>
            <person name="Pollak B."/>
            <person name="Reinders A."/>
            <person name="Rovekamp M."/>
            <person name="Sano R."/>
            <person name="Sawa S."/>
            <person name="Schmid M.W."/>
            <person name="Shirakawa M."/>
            <person name="Solano R."/>
            <person name="Spunde A."/>
            <person name="Suetsugu N."/>
            <person name="Sugano S."/>
            <person name="Sugiyama A."/>
            <person name="Sun R."/>
            <person name="Suzuki Y."/>
            <person name="Takenaka M."/>
            <person name="Takezawa D."/>
            <person name="Tomogane H."/>
            <person name="Tsuzuki M."/>
            <person name="Ueda T."/>
            <person name="Umeda M."/>
            <person name="Ward J.M."/>
            <person name="Watanabe Y."/>
            <person name="Yazaki K."/>
            <person name="Yokoyama R."/>
            <person name="Yoshitake Y."/>
            <person name="Yotsui I."/>
            <person name="Zachgo S."/>
            <person name="Schmutz J."/>
        </authorList>
    </citation>
    <scope>NUCLEOTIDE SEQUENCE [LARGE SCALE GENOMIC DNA]</scope>
    <source>
        <strain evidence="18">Tak-1</strain>
    </source>
</reference>
<organism evidence="17 18">
    <name type="scientific">Marchantia polymorpha</name>
    <name type="common">Common liverwort</name>
    <name type="synonym">Marchantia aquatica</name>
    <dbReference type="NCBI Taxonomy" id="3197"/>
    <lineage>
        <taxon>Eukaryota</taxon>
        <taxon>Viridiplantae</taxon>
        <taxon>Streptophyta</taxon>
        <taxon>Embryophyta</taxon>
        <taxon>Marchantiophyta</taxon>
        <taxon>Marchantiopsida</taxon>
        <taxon>Marchantiidae</taxon>
        <taxon>Marchantiales</taxon>
        <taxon>Marchantiaceae</taxon>
        <taxon>Marchantia</taxon>
    </lineage>
</organism>
<dbReference type="Proteomes" id="UP000244005">
    <property type="component" value="Unassembled WGS sequence"/>
</dbReference>
<evidence type="ECO:0000256" key="14">
    <source>
        <dbReference type="RuleBase" id="RU365040"/>
    </source>
</evidence>
<dbReference type="InterPro" id="IPR046952">
    <property type="entry name" value="GSHR/TRXR-like"/>
</dbReference>
<comment type="catalytic activity">
    <reaction evidence="9 14">
        <text>2 glutathione + NADP(+) = glutathione disulfide + NADPH + H(+)</text>
        <dbReference type="Rhea" id="RHEA:11740"/>
        <dbReference type="ChEBI" id="CHEBI:15378"/>
        <dbReference type="ChEBI" id="CHEBI:57783"/>
        <dbReference type="ChEBI" id="CHEBI:57925"/>
        <dbReference type="ChEBI" id="CHEBI:58297"/>
        <dbReference type="ChEBI" id="CHEBI:58349"/>
        <dbReference type="EC" id="1.8.1.7"/>
    </reaction>
</comment>
<dbReference type="InterPro" id="IPR023753">
    <property type="entry name" value="FAD/NAD-binding_dom"/>
</dbReference>
<dbReference type="PANTHER" id="PTHR42737:SF2">
    <property type="entry name" value="GLUTATHIONE REDUCTASE"/>
    <property type="match status" value="1"/>
</dbReference>
<feature type="binding site" evidence="11">
    <location>
        <position position="138"/>
    </location>
    <ligand>
        <name>FAD</name>
        <dbReference type="ChEBI" id="CHEBI:57692"/>
    </ligand>
</feature>
<keyword evidence="7" id="KW-1015">Disulfide bond</keyword>
<evidence type="ECO:0000256" key="12">
    <source>
        <dbReference type="PIRSR" id="PIRSR000350-4"/>
    </source>
</evidence>
<comment type="similarity">
    <text evidence="1 13">Belongs to the class-I pyridine nucleotide-disulfide oxidoreductase family.</text>
</comment>